<reference evidence="3 4" key="1">
    <citation type="journal article" date="2017" name="Elife">
        <title>Extensive horizontal gene transfer in cheese-associated bacteria.</title>
        <authorList>
            <person name="Bonham K.S."/>
            <person name="Wolfe B.E."/>
            <person name="Dutton R.J."/>
        </authorList>
    </citation>
    <scope>NUCLEOTIDE SEQUENCE [LARGE SCALE GENOMIC DNA]</scope>
    <source>
        <strain evidence="3 4">341_9</strain>
    </source>
</reference>
<keyword evidence="4" id="KW-1185">Reference proteome</keyword>
<protein>
    <recommendedName>
        <fullName evidence="2">DUF4185 domain-containing protein</fullName>
    </recommendedName>
</protein>
<feature type="region of interest" description="Disordered" evidence="1">
    <location>
        <begin position="76"/>
        <end position="104"/>
    </location>
</feature>
<dbReference type="InterPro" id="IPR025442">
    <property type="entry name" value="DUF4185"/>
</dbReference>
<dbReference type="InterPro" id="IPR036278">
    <property type="entry name" value="Sialidase_sf"/>
</dbReference>
<dbReference type="Pfam" id="PF13810">
    <property type="entry name" value="DUF4185"/>
    <property type="match status" value="1"/>
</dbReference>
<dbReference type="AlphaFoldDB" id="A0A2A3YN89"/>
<feature type="compositionally biased region" description="Basic and acidic residues" evidence="1">
    <location>
        <begin position="81"/>
        <end position="90"/>
    </location>
</feature>
<evidence type="ECO:0000256" key="1">
    <source>
        <dbReference type="SAM" id="MobiDB-lite"/>
    </source>
</evidence>
<dbReference type="OrthoDB" id="4789771at2"/>
<dbReference type="EMBL" id="NRGR01000005">
    <property type="protein sequence ID" value="PCC40770.1"/>
    <property type="molecule type" value="Genomic_DNA"/>
</dbReference>
<dbReference type="SUPFAM" id="SSF50939">
    <property type="entry name" value="Sialidases"/>
    <property type="match status" value="1"/>
</dbReference>
<evidence type="ECO:0000259" key="2">
    <source>
        <dbReference type="Pfam" id="PF13810"/>
    </source>
</evidence>
<evidence type="ECO:0000313" key="4">
    <source>
        <dbReference type="Proteomes" id="UP000218598"/>
    </source>
</evidence>
<feature type="region of interest" description="Disordered" evidence="1">
    <location>
        <begin position="1"/>
        <end position="48"/>
    </location>
</feature>
<dbReference type="InterPro" id="IPR006311">
    <property type="entry name" value="TAT_signal"/>
</dbReference>
<accession>A0A2A3YN89</accession>
<gene>
    <name evidence="3" type="ORF">CIK66_03130</name>
</gene>
<sequence>MTPAHRPRPDRSAEEPLDCSADGSVSPPEGRHENAPTDGLPAEDEDVSRSSFLRGGVLALGGGSIGAAGLAASFAAPPADARPRDRERPARGGSTGVDPNPDYQRPRITRLATLTGPERTTRFRMDATDLGAPAVTPDGRILMIFGDTFEEPKVGGGWWRSPVGLYADPDRPLEKGVEWTSAVGGRTAEQLVEYEHDSDPVSTILPGDVLTIGDTMYLWMMVNHGFGTVGSTEIWTSTDSGESWERTAEMFPGDHLEGRCQQCTWALHPTDGHVYLLTTGFQRDKEAILQRVPAESILDPEAYETWGTTGEGEERTGSWGAEPTAAVDGQVGEMCLRIVEDSWVLTWLNSGLYRVDVLIADSPVGLTESPFGETLLWGCNWDQEDDERVAQLYGPYVLPGSTLDDLHLACSQWRTGPDWPYHVEQFRVEGLGAGMRSLA</sequence>
<organism evidence="3 4">
    <name type="scientific">Brachybacterium alimentarium</name>
    <dbReference type="NCBI Taxonomy" id="47845"/>
    <lineage>
        <taxon>Bacteria</taxon>
        <taxon>Bacillati</taxon>
        <taxon>Actinomycetota</taxon>
        <taxon>Actinomycetes</taxon>
        <taxon>Micrococcales</taxon>
        <taxon>Dermabacteraceae</taxon>
        <taxon>Brachybacterium</taxon>
    </lineage>
</organism>
<comment type="caution">
    <text evidence="3">The sequence shown here is derived from an EMBL/GenBank/DDBJ whole genome shotgun (WGS) entry which is preliminary data.</text>
</comment>
<name>A0A2A3YN89_9MICO</name>
<dbReference type="Proteomes" id="UP000218598">
    <property type="component" value="Unassembled WGS sequence"/>
</dbReference>
<proteinExistence type="predicted"/>
<feature type="domain" description="DUF4185" evidence="2">
    <location>
        <begin position="116"/>
        <end position="427"/>
    </location>
</feature>
<dbReference type="PROSITE" id="PS51318">
    <property type="entry name" value="TAT"/>
    <property type="match status" value="1"/>
</dbReference>
<dbReference type="RefSeq" id="WP_096196507.1">
    <property type="nucleotide sequence ID" value="NZ_NRGR01000005.1"/>
</dbReference>
<evidence type="ECO:0000313" key="3">
    <source>
        <dbReference type="EMBL" id="PCC40770.1"/>
    </source>
</evidence>